<proteinExistence type="predicted"/>
<protein>
    <submittedName>
        <fullName evidence="1">Uncharacterized protein</fullName>
    </submittedName>
</protein>
<reference evidence="1" key="1">
    <citation type="submission" date="2023-05" db="EMBL/GenBank/DDBJ databases">
        <authorList>
            <consortium name="ELIXIR-Norway"/>
        </authorList>
    </citation>
    <scope>NUCLEOTIDE SEQUENCE</scope>
</reference>
<dbReference type="Proteomes" id="UP001162501">
    <property type="component" value="Chromosome 9"/>
</dbReference>
<name>A0ACB0FMI7_RANTA</name>
<organism evidence="1 2">
    <name type="scientific">Rangifer tarandus platyrhynchus</name>
    <name type="common">Svalbard reindeer</name>
    <dbReference type="NCBI Taxonomy" id="3082113"/>
    <lineage>
        <taxon>Eukaryota</taxon>
        <taxon>Metazoa</taxon>
        <taxon>Chordata</taxon>
        <taxon>Craniata</taxon>
        <taxon>Vertebrata</taxon>
        <taxon>Euteleostomi</taxon>
        <taxon>Mammalia</taxon>
        <taxon>Eutheria</taxon>
        <taxon>Laurasiatheria</taxon>
        <taxon>Artiodactyla</taxon>
        <taxon>Ruminantia</taxon>
        <taxon>Pecora</taxon>
        <taxon>Cervidae</taxon>
        <taxon>Odocoileinae</taxon>
        <taxon>Rangifer</taxon>
    </lineage>
</organism>
<evidence type="ECO:0000313" key="2">
    <source>
        <dbReference type="Proteomes" id="UP001162501"/>
    </source>
</evidence>
<evidence type="ECO:0000313" key="1">
    <source>
        <dbReference type="EMBL" id="CAI9713968.1"/>
    </source>
</evidence>
<dbReference type="EMBL" id="OX596093">
    <property type="protein sequence ID" value="CAI9713968.1"/>
    <property type="molecule type" value="Genomic_DNA"/>
</dbReference>
<gene>
    <name evidence="1" type="ORF">MRATA1EN3_LOCUS25181</name>
</gene>
<accession>A0ACB0FMI7</accession>
<sequence length="722" mass="78523">MSGCQRLEKEESDESDHKLSRVINKLGKFRKPQTLEQRASPGHTAGTVPASDQGASPRSDSPLSVDAQRTAVLPRAERVLRIPGCWARDGAGGGKDLAGDTDDLSGDNSVPSSPGSPGALEGPGLKRLQTGVGGSLGKGKEGTAFCAQHSRGIPPAASRRVLPARAALPPLRRCAFGILAERKQAELCASRAKMEPQDPVKREGRLTPVIVLATLIAAFGSSFQYGYNVAAINSPSEFMKDFYNYTYYDRIGEYMNEFYLTLLWSITVSMFPFGGFLGSLMVGPLVNNLGRKGTLLFNNIFSIVPAFLMGFSELAKSFEMIIVARVLVGICAGLSSNVVPMYLGELAPKNWRGALGVVPQLFITIGILVAQIFGLRSLLANEEGWPILLGLTGIPAVLQLLFLPFFPESPRYLLIQKKDEASAKSALRRLRGWHDVDAEIEEILEEDKAEKAAGFISVLKLFKMRSLRWQVISIIVLMAGQQLSGVNAIYYYADQIYLSAGVNEDDVQYVTAGTGAVNVLITVCAIFIVELIGRRFLLLLGFSVCFTACSVLTGALVLQDKISWMPYVSIACVISYVIGHALGPSPIPALLVTEIFLQSSRPAAYMVAGTVHWLSNFTVGLVFPFIQEVTGAYSLIISAAICLLTAVYIYVVIPETKGRTFVKINRIFAKRSRAEFLEEKEEIANAEPHVPSLLATEASFCGCARPQMPQDFLLEDVQDFLL</sequence>